<name>A0A8S5QAT9_9CAUD</name>
<organism evidence="2">
    <name type="scientific">Siphoviridae sp. ctfR912</name>
    <dbReference type="NCBI Taxonomy" id="2825596"/>
    <lineage>
        <taxon>Viruses</taxon>
        <taxon>Duplodnaviria</taxon>
        <taxon>Heunggongvirae</taxon>
        <taxon>Uroviricota</taxon>
        <taxon>Caudoviricetes</taxon>
    </lineage>
</organism>
<dbReference type="SMART" id="SM00530">
    <property type="entry name" value="HTH_XRE"/>
    <property type="match status" value="1"/>
</dbReference>
<dbReference type="InterPro" id="IPR001387">
    <property type="entry name" value="Cro/C1-type_HTH"/>
</dbReference>
<evidence type="ECO:0000313" key="2">
    <source>
        <dbReference type="EMBL" id="DAE15913.1"/>
    </source>
</evidence>
<dbReference type="Gene3D" id="1.10.260.40">
    <property type="entry name" value="lambda repressor-like DNA-binding domains"/>
    <property type="match status" value="1"/>
</dbReference>
<reference evidence="2" key="1">
    <citation type="journal article" date="2021" name="Proc. Natl. Acad. Sci. U.S.A.">
        <title>A Catalog of Tens of Thousands of Viruses from Human Metagenomes Reveals Hidden Associations with Chronic Diseases.</title>
        <authorList>
            <person name="Tisza M.J."/>
            <person name="Buck C.B."/>
        </authorList>
    </citation>
    <scope>NUCLEOTIDE SEQUENCE</scope>
    <source>
        <strain evidence="2">CtfR912</strain>
    </source>
</reference>
<evidence type="ECO:0000259" key="1">
    <source>
        <dbReference type="PROSITE" id="PS50943"/>
    </source>
</evidence>
<feature type="domain" description="HTH cro/C1-type" evidence="1">
    <location>
        <begin position="7"/>
        <end position="59"/>
    </location>
</feature>
<accession>A0A8S5QAT9</accession>
<proteinExistence type="predicted"/>
<sequence length="122" mass="13920">MSLLANIKDLVAEKSMTIAELERHLDFSHGSIAKWDKQSPSSERLQKVAEYFDVSTDYLLGRSDIPKWATNEDVIVFDQALKRNSVIMSYNGIELSEEDKLQLEGMIKAMLWEKIQQNKGGN</sequence>
<dbReference type="EMBL" id="BK015614">
    <property type="protein sequence ID" value="DAE15913.1"/>
    <property type="molecule type" value="Genomic_DNA"/>
</dbReference>
<dbReference type="SUPFAM" id="SSF47413">
    <property type="entry name" value="lambda repressor-like DNA-binding domains"/>
    <property type="match status" value="1"/>
</dbReference>
<dbReference type="CDD" id="cd00093">
    <property type="entry name" value="HTH_XRE"/>
    <property type="match status" value="1"/>
</dbReference>
<dbReference type="PROSITE" id="PS50943">
    <property type="entry name" value="HTH_CROC1"/>
    <property type="match status" value="1"/>
</dbReference>
<protein>
    <submittedName>
        <fullName evidence="2">Repressor protein</fullName>
    </submittedName>
</protein>
<dbReference type="GO" id="GO:0003677">
    <property type="term" value="F:DNA binding"/>
    <property type="evidence" value="ECO:0007669"/>
    <property type="project" value="InterPro"/>
</dbReference>
<dbReference type="InterPro" id="IPR010982">
    <property type="entry name" value="Lambda_DNA-bd_dom_sf"/>
</dbReference>
<dbReference type="Pfam" id="PF01381">
    <property type="entry name" value="HTH_3"/>
    <property type="match status" value="1"/>
</dbReference>